<organism evidence="1 2">
    <name type="scientific">Eumeta variegata</name>
    <name type="common">Bagworm moth</name>
    <name type="synonym">Eumeta japonica</name>
    <dbReference type="NCBI Taxonomy" id="151549"/>
    <lineage>
        <taxon>Eukaryota</taxon>
        <taxon>Metazoa</taxon>
        <taxon>Ecdysozoa</taxon>
        <taxon>Arthropoda</taxon>
        <taxon>Hexapoda</taxon>
        <taxon>Insecta</taxon>
        <taxon>Pterygota</taxon>
        <taxon>Neoptera</taxon>
        <taxon>Endopterygota</taxon>
        <taxon>Lepidoptera</taxon>
        <taxon>Glossata</taxon>
        <taxon>Ditrysia</taxon>
        <taxon>Tineoidea</taxon>
        <taxon>Psychidae</taxon>
        <taxon>Oiketicinae</taxon>
        <taxon>Eumeta</taxon>
    </lineage>
</organism>
<sequence length="100" mass="10944">MFCVPPDTPASAGLGGCHRPRVPSAADADRTVLRNLLDVLSRFHRSVPLLSAPVFVLARLRTTAIAQSWSSSPPAQLGRPTYDSLIRKCLYSDAINDRQR</sequence>
<comment type="caution">
    <text evidence="1">The sequence shown here is derived from an EMBL/GenBank/DDBJ whole genome shotgun (WGS) entry which is preliminary data.</text>
</comment>
<dbReference type="AlphaFoldDB" id="A0A4C1WF90"/>
<evidence type="ECO:0000313" key="1">
    <source>
        <dbReference type="EMBL" id="GBP48797.1"/>
    </source>
</evidence>
<name>A0A4C1WF90_EUMVA</name>
<dbReference type="EMBL" id="BGZK01000531">
    <property type="protein sequence ID" value="GBP48797.1"/>
    <property type="molecule type" value="Genomic_DNA"/>
</dbReference>
<evidence type="ECO:0000313" key="2">
    <source>
        <dbReference type="Proteomes" id="UP000299102"/>
    </source>
</evidence>
<accession>A0A4C1WF90</accession>
<proteinExistence type="predicted"/>
<keyword evidence="2" id="KW-1185">Reference proteome</keyword>
<reference evidence="1 2" key="1">
    <citation type="journal article" date="2019" name="Commun. Biol.">
        <title>The bagworm genome reveals a unique fibroin gene that provides high tensile strength.</title>
        <authorList>
            <person name="Kono N."/>
            <person name="Nakamura H."/>
            <person name="Ohtoshi R."/>
            <person name="Tomita M."/>
            <person name="Numata K."/>
            <person name="Arakawa K."/>
        </authorList>
    </citation>
    <scope>NUCLEOTIDE SEQUENCE [LARGE SCALE GENOMIC DNA]</scope>
</reference>
<dbReference type="Proteomes" id="UP000299102">
    <property type="component" value="Unassembled WGS sequence"/>
</dbReference>
<protein>
    <submittedName>
        <fullName evidence="1">Uncharacterized protein</fullName>
    </submittedName>
</protein>
<gene>
    <name evidence="1" type="ORF">EVAR_8405_1</name>
</gene>